<protein>
    <submittedName>
        <fullName evidence="1">Uncharacterized protein</fullName>
    </submittedName>
</protein>
<dbReference type="Proteomes" id="UP000324222">
    <property type="component" value="Unassembled WGS sequence"/>
</dbReference>
<dbReference type="EMBL" id="VSRR010003102">
    <property type="protein sequence ID" value="MPC34673.1"/>
    <property type="molecule type" value="Genomic_DNA"/>
</dbReference>
<dbReference type="OrthoDB" id="6365250at2759"/>
<evidence type="ECO:0000313" key="2">
    <source>
        <dbReference type="Proteomes" id="UP000324222"/>
    </source>
</evidence>
<sequence>MSSTRAELCAVLEISYVMALYEEVWNDWEVLDLLHIEEDDEFQNGQGVVRQKCRRIVKDQMKPFTAMDNDEFVDRFRLRKTSMYDLIEEIRDQLPAPHDSRGDYFPHYKSGLMSRSTTPPNPACGTLYGKWRSPAYCK</sequence>
<dbReference type="AlphaFoldDB" id="A0A5B7EP29"/>
<name>A0A5B7EP29_PORTR</name>
<keyword evidence="2" id="KW-1185">Reference proteome</keyword>
<accession>A0A5B7EP29</accession>
<organism evidence="1 2">
    <name type="scientific">Portunus trituberculatus</name>
    <name type="common">Swimming crab</name>
    <name type="synonym">Neptunus trituberculatus</name>
    <dbReference type="NCBI Taxonomy" id="210409"/>
    <lineage>
        <taxon>Eukaryota</taxon>
        <taxon>Metazoa</taxon>
        <taxon>Ecdysozoa</taxon>
        <taxon>Arthropoda</taxon>
        <taxon>Crustacea</taxon>
        <taxon>Multicrustacea</taxon>
        <taxon>Malacostraca</taxon>
        <taxon>Eumalacostraca</taxon>
        <taxon>Eucarida</taxon>
        <taxon>Decapoda</taxon>
        <taxon>Pleocyemata</taxon>
        <taxon>Brachyura</taxon>
        <taxon>Eubrachyura</taxon>
        <taxon>Portunoidea</taxon>
        <taxon>Portunidae</taxon>
        <taxon>Portuninae</taxon>
        <taxon>Portunus</taxon>
    </lineage>
</organism>
<evidence type="ECO:0000313" key="1">
    <source>
        <dbReference type="EMBL" id="MPC34673.1"/>
    </source>
</evidence>
<reference evidence="1 2" key="1">
    <citation type="submission" date="2019-05" db="EMBL/GenBank/DDBJ databases">
        <title>Another draft genome of Portunus trituberculatus and its Hox gene families provides insights of decapod evolution.</title>
        <authorList>
            <person name="Jeong J.-H."/>
            <person name="Song I."/>
            <person name="Kim S."/>
            <person name="Choi T."/>
            <person name="Kim D."/>
            <person name="Ryu S."/>
            <person name="Kim W."/>
        </authorList>
    </citation>
    <scope>NUCLEOTIDE SEQUENCE [LARGE SCALE GENOMIC DNA]</scope>
    <source>
        <tissue evidence="1">Muscle</tissue>
    </source>
</reference>
<proteinExistence type="predicted"/>
<gene>
    <name evidence="1" type="ORF">E2C01_028070</name>
</gene>
<comment type="caution">
    <text evidence="1">The sequence shown here is derived from an EMBL/GenBank/DDBJ whole genome shotgun (WGS) entry which is preliminary data.</text>
</comment>